<evidence type="ECO:0000313" key="3">
    <source>
        <dbReference type="Proteomes" id="UP000694523"/>
    </source>
</evidence>
<evidence type="ECO:0000313" key="2">
    <source>
        <dbReference type="Ensembl" id="ENSNMLP00000031171.1"/>
    </source>
</evidence>
<protein>
    <recommendedName>
        <fullName evidence="1">RL domain-containing protein</fullName>
    </recommendedName>
</protein>
<reference evidence="2" key="2">
    <citation type="submission" date="2025-09" db="UniProtKB">
        <authorList>
            <consortium name="Ensembl"/>
        </authorList>
    </citation>
    <scope>IDENTIFICATION</scope>
</reference>
<keyword evidence="3" id="KW-1185">Reference proteome</keyword>
<accession>A0A8C6U7G3</accession>
<dbReference type="Pfam" id="PF17797">
    <property type="entry name" value="RL"/>
    <property type="match status" value="1"/>
</dbReference>
<proteinExistence type="predicted"/>
<dbReference type="Proteomes" id="UP000694523">
    <property type="component" value="Unplaced"/>
</dbReference>
<name>A0A8C6U7G3_9GOBI</name>
<organism evidence="2 3">
    <name type="scientific">Neogobius melanostomus</name>
    <name type="common">round goby</name>
    <dbReference type="NCBI Taxonomy" id="47308"/>
    <lineage>
        <taxon>Eukaryota</taxon>
        <taxon>Metazoa</taxon>
        <taxon>Chordata</taxon>
        <taxon>Craniata</taxon>
        <taxon>Vertebrata</taxon>
        <taxon>Euteleostomi</taxon>
        <taxon>Actinopterygii</taxon>
        <taxon>Neopterygii</taxon>
        <taxon>Teleostei</taxon>
        <taxon>Neoteleostei</taxon>
        <taxon>Acanthomorphata</taxon>
        <taxon>Gobiaria</taxon>
        <taxon>Gobiiformes</taxon>
        <taxon>Gobioidei</taxon>
        <taxon>Gobiidae</taxon>
        <taxon>Benthophilinae</taxon>
        <taxon>Neogobiini</taxon>
        <taxon>Neogobius</taxon>
    </lineage>
</organism>
<evidence type="ECO:0000259" key="1">
    <source>
        <dbReference type="Pfam" id="PF17797"/>
    </source>
</evidence>
<reference evidence="2" key="1">
    <citation type="submission" date="2025-08" db="UniProtKB">
        <authorList>
            <consortium name="Ensembl"/>
        </authorList>
    </citation>
    <scope>IDENTIFICATION</scope>
</reference>
<dbReference type="AlphaFoldDB" id="A0A8C6U7G3"/>
<feature type="domain" description="RL" evidence="1">
    <location>
        <begin position="30"/>
        <end position="78"/>
    </location>
</feature>
<dbReference type="Ensembl" id="ENSNMLT00000034740.1">
    <property type="protein sequence ID" value="ENSNMLP00000031171.1"/>
    <property type="gene ID" value="ENSNMLG00000019603.1"/>
</dbReference>
<dbReference type="InterPro" id="IPR041252">
    <property type="entry name" value="RL"/>
</dbReference>
<sequence length="82" mass="9488">MSGQCVFGQKKHLFFLPLSEKKKKNGPKSLRDLRAERQAQAERSVLVSCHPKTHENKFLKYLSRHGNVNKCFFYESFVSNAS</sequence>